<gene>
    <name evidence="2" type="ORF">WMY93_001547</name>
</gene>
<keyword evidence="1" id="KW-0732">Signal</keyword>
<name>A0AAW0Q2J0_9GOBI</name>
<evidence type="ECO:0000313" key="2">
    <source>
        <dbReference type="EMBL" id="KAK7945819.1"/>
    </source>
</evidence>
<dbReference type="PANTHER" id="PTHR38564:SF2">
    <property type="entry name" value="WU:FC46H12 PRECURSOR"/>
    <property type="match status" value="1"/>
</dbReference>
<evidence type="ECO:0000313" key="3">
    <source>
        <dbReference type="Proteomes" id="UP001460270"/>
    </source>
</evidence>
<feature type="chain" id="PRO_5043799555" evidence="1">
    <location>
        <begin position="19"/>
        <end position="165"/>
    </location>
</feature>
<sequence length="165" mass="18599">MDFRLLLMSAALLGASLTLSVTDRPAQCKIKWTFGIMCEDVYNRLVRQIKLWQISTRCLYSGEKCSYELVSTSPYLINAAHTSPKTKNVNEIQFLFEQSVLCKVSGESKMITPKDPEVNRTNYCSLQNLMAGSGLVNAEGYTEFSNKWICPGFEIDNCSLSMRIV</sequence>
<reference evidence="3" key="1">
    <citation type="submission" date="2024-04" db="EMBL/GenBank/DDBJ databases">
        <title>Salinicola lusitanus LLJ914,a marine bacterium isolated from the Okinawa Trough.</title>
        <authorList>
            <person name="Li J."/>
        </authorList>
    </citation>
    <scope>NUCLEOTIDE SEQUENCE [LARGE SCALE GENOMIC DNA]</scope>
</reference>
<dbReference type="PANTHER" id="PTHR38564">
    <property type="entry name" value="SI:CH73-250A16.5-RELATED"/>
    <property type="match status" value="1"/>
</dbReference>
<feature type="signal peptide" evidence="1">
    <location>
        <begin position="1"/>
        <end position="18"/>
    </location>
</feature>
<evidence type="ECO:0000256" key="1">
    <source>
        <dbReference type="SAM" id="SignalP"/>
    </source>
</evidence>
<proteinExistence type="predicted"/>
<protein>
    <submittedName>
        <fullName evidence="2">Uncharacterized protein</fullName>
    </submittedName>
</protein>
<accession>A0AAW0Q2J0</accession>
<keyword evidence="3" id="KW-1185">Reference proteome</keyword>
<dbReference type="EMBL" id="JBBPFD010000001">
    <property type="protein sequence ID" value="KAK7945819.1"/>
    <property type="molecule type" value="Genomic_DNA"/>
</dbReference>
<organism evidence="2 3">
    <name type="scientific">Mugilogobius chulae</name>
    <name type="common">yellowstripe goby</name>
    <dbReference type="NCBI Taxonomy" id="88201"/>
    <lineage>
        <taxon>Eukaryota</taxon>
        <taxon>Metazoa</taxon>
        <taxon>Chordata</taxon>
        <taxon>Craniata</taxon>
        <taxon>Vertebrata</taxon>
        <taxon>Euteleostomi</taxon>
        <taxon>Actinopterygii</taxon>
        <taxon>Neopterygii</taxon>
        <taxon>Teleostei</taxon>
        <taxon>Neoteleostei</taxon>
        <taxon>Acanthomorphata</taxon>
        <taxon>Gobiaria</taxon>
        <taxon>Gobiiformes</taxon>
        <taxon>Gobioidei</taxon>
        <taxon>Gobiidae</taxon>
        <taxon>Gobionellinae</taxon>
        <taxon>Mugilogobius</taxon>
    </lineage>
</organism>
<dbReference type="AlphaFoldDB" id="A0AAW0Q2J0"/>
<comment type="caution">
    <text evidence="2">The sequence shown here is derived from an EMBL/GenBank/DDBJ whole genome shotgun (WGS) entry which is preliminary data.</text>
</comment>
<dbReference type="Proteomes" id="UP001460270">
    <property type="component" value="Unassembled WGS sequence"/>
</dbReference>